<dbReference type="RefSeq" id="WP_172106707.1">
    <property type="nucleotide sequence ID" value="NZ_CP038017.1"/>
</dbReference>
<accession>A0A6M3HTN2</accession>
<gene>
    <name evidence="1" type="ORF">E3E15_04200</name>
</gene>
<evidence type="ECO:0000313" key="1">
    <source>
        <dbReference type="EMBL" id="QIV94603.1"/>
    </source>
</evidence>
<keyword evidence="2" id="KW-1185">Reference proteome</keyword>
<sequence length="272" mass="31050">MKITKCHSCGAKWNSLSVFSDLRRDSCYRCGSTKIYTIQVKEFNPKPDANLNATVYKPLILTKESSLNENALQKGMVTHCGALNQYDQKGHLFKVGTYIVKDPYTTKYQDLKSTEFTEEFKGKCGGMTGTVKVLVCDKFIFYKKHSDKMSHVNLWNKIYKGTGYDVAFYFPYAAYYPEVPGTTINILGHNNVELDLKSELLRASHTWLIKKMGLFQQDFCSPGGTIFNSQNVLYQVCNLSKTITFYPIDVATICEYGEICEKNQSPEWLRNL</sequence>
<name>A0A6M3HTN2_9GAMM</name>
<organism evidence="1 2">
    <name type="scientific">Allofrancisella frigidaquae</name>
    <dbReference type="NCBI Taxonomy" id="1085644"/>
    <lineage>
        <taxon>Bacteria</taxon>
        <taxon>Pseudomonadati</taxon>
        <taxon>Pseudomonadota</taxon>
        <taxon>Gammaproteobacteria</taxon>
        <taxon>Thiotrichales</taxon>
        <taxon>Francisellaceae</taxon>
        <taxon>Allofrancisella</taxon>
    </lineage>
</organism>
<proteinExistence type="predicted"/>
<protein>
    <submittedName>
        <fullName evidence="1">Uncharacterized protein</fullName>
    </submittedName>
</protein>
<dbReference type="Proteomes" id="UP000503320">
    <property type="component" value="Chromosome"/>
</dbReference>
<reference evidence="1 2" key="1">
    <citation type="submission" date="2019-03" db="EMBL/GenBank/DDBJ databases">
        <title>Complete Genome Sequence of Allofrancisella frigidaquae Strain SYSU 10HL1970 Isolated from Water-Cooling Systems in China.</title>
        <authorList>
            <person name="Ohrman C."/>
            <person name="Uneklint I."/>
            <person name="Sjodin A."/>
        </authorList>
    </citation>
    <scope>NUCLEOTIDE SEQUENCE [LARGE SCALE GENOMIC DNA]</scope>
    <source>
        <strain evidence="1 2">SYSU 10HL1970</strain>
    </source>
</reference>
<dbReference type="EMBL" id="CP038017">
    <property type="protein sequence ID" value="QIV94603.1"/>
    <property type="molecule type" value="Genomic_DNA"/>
</dbReference>
<evidence type="ECO:0000313" key="2">
    <source>
        <dbReference type="Proteomes" id="UP000503320"/>
    </source>
</evidence>
<dbReference type="AlphaFoldDB" id="A0A6M3HTN2"/>
<dbReference type="KEGG" id="afri:E3E15_04200"/>